<gene>
    <name evidence="2" type="ORF">AN477_05525</name>
</gene>
<evidence type="ECO:0000313" key="3">
    <source>
        <dbReference type="Proteomes" id="UP000050482"/>
    </source>
</evidence>
<organism evidence="2 3">
    <name type="scientific">Alicyclobacillus ferrooxydans</name>
    <dbReference type="NCBI Taxonomy" id="471514"/>
    <lineage>
        <taxon>Bacteria</taxon>
        <taxon>Bacillati</taxon>
        <taxon>Bacillota</taxon>
        <taxon>Bacilli</taxon>
        <taxon>Bacillales</taxon>
        <taxon>Alicyclobacillaceae</taxon>
        <taxon>Alicyclobacillus</taxon>
    </lineage>
</organism>
<evidence type="ECO:0000313" key="2">
    <source>
        <dbReference type="EMBL" id="KPV44752.1"/>
    </source>
</evidence>
<proteinExistence type="predicted"/>
<dbReference type="PATRIC" id="fig|471514.4.peg.2480"/>
<keyword evidence="3" id="KW-1185">Reference proteome</keyword>
<accession>A0A0P9CGU8</accession>
<dbReference type="AlphaFoldDB" id="A0A0P9CGU8"/>
<feature type="region of interest" description="Disordered" evidence="1">
    <location>
        <begin position="70"/>
        <end position="103"/>
    </location>
</feature>
<dbReference type="EMBL" id="LJCO01000026">
    <property type="protein sequence ID" value="KPV44752.1"/>
    <property type="molecule type" value="Genomic_DNA"/>
</dbReference>
<name>A0A0P9CGU8_9BACL</name>
<evidence type="ECO:0000256" key="1">
    <source>
        <dbReference type="SAM" id="MobiDB-lite"/>
    </source>
</evidence>
<reference evidence="2 3" key="1">
    <citation type="submission" date="2015-09" db="EMBL/GenBank/DDBJ databases">
        <title>Draft genome sequence of Alicyclobacillus ferrooxydans DSM 22381.</title>
        <authorList>
            <person name="Hemp J."/>
        </authorList>
    </citation>
    <scope>NUCLEOTIDE SEQUENCE [LARGE SCALE GENOMIC DNA]</scope>
    <source>
        <strain evidence="2 3">TC-34</strain>
    </source>
</reference>
<comment type="caution">
    <text evidence="2">The sequence shown here is derived from an EMBL/GenBank/DDBJ whole genome shotgun (WGS) entry which is preliminary data.</text>
</comment>
<sequence>MRKQEYPFGISHTFRMNIKGKQGERMNMTKEQWTVSSVLKAVFLSMSGLGSSTSVMSRADFDNAQLSDRHKTLTRRSTSVPGGLLKQSGKVGEETNEQRILPH</sequence>
<protein>
    <submittedName>
        <fullName evidence="2">Uncharacterized protein</fullName>
    </submittedName>
</protein>
<dbReference type="Proteomes" id="UP000050482">
    <property type="component" value="Unassembled WGS sequence"/>
</dbReference>